<evidence type="ECO:0000259" key="1">
    <source>
        <dbReference type="Pfam" id="PF00561"/>
    </source>
</evidence>
<dbReference type="SUPFAM" id="SSF53474">
    <property type="entry name" value="alpha/beta-Hydrolases"/>
    <property type="match status" value="1"/>
</dbReference>
<dbReference type="Proteomes" id="UP000323844">
    <property type="component" value="Chromosome"/>
</dbReference>
<name>A0A5C0UJ75_9RICK</name>
<organism evidence="2 3">
    <name type="scientific">Candidatus Sneabacter namystus</name>
    <dbReference type="NCBI Taxonomy" id="2601646"/>
    <lineage>
        <taxon>Bacteria</taxon>
        <taxon>Pseudomonadati</taxon>
        <taxon>Pseudomonadota</taxon>
        <taxon>Alphaproteobacteria</taxon>
        <taxon>Rickettsiales</taxon>
        <taxon>Rickettsiaceae</taxon>
        <taxon>Rickettsieae</taxon>
        <taxon>Candidatus Sneabacter</taxon>
    </lineage>
</organism>
<dbReference type="GO" id="GO:0016787">
    <property type="term" value="F:hydrolase activity"/>
    <property type="evidence" value="ECO:0007669"/>
    <property type="project" value="UniProtKB-KW"/>
</dbReference>
<keyword evidence="3" id="KW-1185">Reference proteome</keyword>
<dbReference type="Gene3D" id="3.40.50.1820">
    <property type="entry name" value="alpha/beta hydrolase"/>
    <property type="match status" value="1"/>
</dbReference>
<dbReference type="RefSeq" id="WP_148951924.1">
    <property type="nucleotide sequence ID" value="NZ_CP043312.1"/>
</dbReference>
<gene>
    <name evidence="2" type="ORF">FZC37_01250</name>
</gene>
<dbReference type="EMBL" id="CP043312">
    <property type="protein sequence ID" value="QEK39563.1"/>
    <property type="molecule type" value="Genomic_DNA"/>
</dbReference>
<dbReference type="AlphaFoldDB" id="A0A5C0UJ75"/>
<dbReference type="PANTHER" id="PTHR42103">
    <property type="entry name" value="ALPHA/BETA-HYDROLASES SUPERFAMILY PROTEIN"/>
    <property type="match status" value="1"/>
</dbReference>
<evidence type="ECO:0000313" key="3">
    <source>
        <dbReference type="Proteomes" id="UP000323844"/>
    </source>
</evidence>
<sequence length="233" mass="26077">MSELFFYGPVGRIEGRLYKASSNTEKVALVLHSHPLFGGSLNDPVVQTMKDALLENDYSVLAINSRGVGKSQGQFEDGVGELTDAAAALDWLENHHPSASNICVCGFSFGSFIAMQLTMRRPEVSHFISISPPITKYDFSFFPRFPITGLVVQGTMDSVTEEEEVRKFFDPIVSNEDSNVQYVTVENGDHFMRGKLPELKNLIFEHLKNLQIHTSIVRDKNSSDKHLHKILKS</sequence>
<proteinExistence type="predicted"/>
<dbReference type="PANTHER" id="PTHR42103:SF2">
    <property type="entry name" value="AB HYDROLASE-1 DOMAIN-CONTAINING PROTEIN"/>
    <property type="match status" value="1"/>
</dbReference>
<dbReference type="InterPro" id="IPR029058">
    <property type="entry name" value="AB_hydrolase_fold"/>
</dbReference>
<dbReference type="Pfam" id="PF00561">
    <property type="entry name" value="Abhydrolase_1"/>
    <property type="match status" value="1"/>
</dbReference>
<dbReference type="OrthoDB" id="9800435at2"/>
<evidence type="ECO:0000313" key="2">
    <source>
        <dbReference type="EMBL" id="QEK39563.1"/>
    </source>
</evidence>
<protein>
    <submittedName>
        <fullName evidence="2">Alpha/beta fold hydrolase</fullName>
    </submittedName>
</protein>
<keyword evidence="2" id="KW-0378">Hydrolase</keyword>
<reference evidence="2 3" key="1">
    <citation type="submission" date="2019-08" db="EMBL/GenBank/DDBJ databases">
        <title>Highly reduced genomes of protist endosymbionts show evolutionary convergence.</title>
        <authorList>
            <person name="George E."/>
            <person name="Husnik F."/>
            <person name="Tashyreva D."/>
            <person name="Prokopchuk G."/>
            <person name="Horak A."/>
            <person name="Kwong W.K."/>
            <person name="Lukes J."/>
            <person name="Keeling P.J."/>
        </authorList>
    </citation>
    <scope>NUCLEOTIDE SEQUENCE [LARGE SCALE GENOMIC DNA]</scope>
    <source>
        <strain evidence="2">1621</strain>
    </source>
</reference>
<accession>A0A5C0UJ75</accession>
<feature type="domain" description="AB hydrolase-1" evidence="1">
    <location>
        <begin position="37"/>
        <end position="162"/>
    </location>
</feature>
<dbReference type="KEGG" id="snay:FZC37_01250"/>
<dbReference type="InterPro" id="IPR000073">
    <property type="entry name" value="AB_hydrolase_1"/>
</dbReference>